<reference evidence="1" key="1">
    <citation type="submission" date="2022-12" db="EMBL/GenBank/DDBJ databases">
        <authorList>
            <person name="Petersen C."/>
        </authorList>
    </citation>
    <scope>NUCLEOTIDE SEQUENCE</scope>
    <source>
        <strain evidence="1">IBT 29495</strain>
    </source>
</reference>
<keyword evidence="2" id="KW-1185">Reference proteome</keyword>
<gene>
    <name evidence="1" type="ORF">N7463_000455</name>
</gene>
<evidence type="ECO:0000313" key="1">
    <source>
        <dbReference type="EMBL" id="KAJ5520002.1"/>
    </source>
</evidence>
<comment type="caution">
    <text evidence="1">The sequence shown here is derived from an EMBL/GenBank/DDBJ whole genome shotgun (WGS) entry which is preliminary data.</text>
</comment>
<evidence type="ECO:0000313" key="2">
    <source>
        <dbReference type="Proteomes" id="UP001149954"/>
    </source>
</evidence>
<dbReference type="AlphaFoldDB" id="A0A9X0CBJ1"/>
<name>A0A9X0CBJ1_9EURO</name>
<reference evidence="1" key="2">
    <citation type="journal article" date="2023" name="IMA Fungus">
        <title>Comparative genomic study of the Penicillium genus elucidates a diverse pangenome and 15 lateral gene transfer events.</title>
        <authorList>
            <person name="Petersen C."/>
            <person name="Sorensen T."/>
            <person name="Nielsen M.R."/>
            <person name="Sondergaard T.E."/>
            <person name="Sorensen J.L."/>
            <person name="Fitzpatrick D.A."/>
            <person name="Frisvad J.C."/>
            <person name="Nielsen K.L."/>
        </authorList>
    </citation>
    <scope>NUCLEOTIDE SEQUENCE</scope>
    <source>
        <strain evidence="1">IBT 29495</strain>
    </source>
</reference>
<organism evidence="1 2">
    <name type="scientific">Penicillium fimorum</name>
    <dbReference type="NCBI Taxonomy" id="1882269"/>
    <lineage>
        <taxon>Eukaryota</taxon>
        <taxon>Fungi</taxon>
        <taxon>Dikarya</taxon>
        <taxon>Ascomycota</taxon>
        <taxon>Pezizomycotina</taxon>
        <taxon>Eurotiomycetes</taxon>
        <taxon>Eurotiomycetidae</taxon>
        <taxon>Eurotiales</taxon>
        <taxon>Aspergillaceae</taxon>
        <taxon>Penicillium</taxon>
    </lineage>
</organism>
<accession>A0A9X0CBJ1</accession>
<proteinExistence type="predicted"/>
<sequence length="77" mass="8675">MLNTIGRTPSFPNHNRARKYTVTTVTTTTGNRKSRIATPFSKLHPGFPGWGFDRARAVGDGQRRGRDEILISRVYTI</sequence>
<dbReference type="Proteomes" id="UP001149954">
    <property type="component" value="Unassembled WGS sequence"/>
</dbReference>
<protein>
    <submittedName>
        <fullName evidence="1">Uncharacterized protein</fullName>
    </submittedName>
</protein>
<dbReference type="EMBL" id="JAPWDS010000001">
    <property type="protein sequence ID" value="KAJ5520002.1"/>
    <property type="molecule type" value="Genomic_DNA"/>
</dbReference>